<dbReference type="EMBL" id="BDQG01000001">
    <property type="protein sequence ID" value="GAW67099.1"/>
    <property type="molecule type" value="Genomic_DNA"/>
</dbReference>
<dbReference type="PANTHER" id="PTHR35564:SF4">
    <property type="entry name" value="CYTOPLASMIC PROTEIN"/>
    <property type="match status" value="1"/>
</dbReference>
<dbReference type="PANTHER" id="PTHR35564">
    <property type="match status" value="1"/>
</dbReference>
<reference evidence="3" key="1">
    <citation type="submission" date="2017-05" db="EMBL/GenBank/DDBJ databases">
        <title>Draft genome sequence of Geobacter pelophilus, a iron(III)-reducing bacteria.</title>
        <authorList>
            <person name="Aoyagi T."/>
            <person name="Koike H."/>
            <person name="Morita T."/>
            <person name="Sato Y."/>
            <person name="Habe H."/>
            <person name="Hori T."/>
        </authorList>
    </citation>
    <scope>NUCLEOTIDE SEQUENCE [LARGE SCALE GENOMIC DNA]</scope>
    <source>
        <strain evidence="3">Drf2</strain>
    </source>
</reference>
<dbReference type="Proteomes" id="UP000194153">
    <property type="component" value="Unassembled WGS sequence"/>
</dbReference>
<comment type="caution">
    <text evidence="2">The sequence shown here is derived from an EMBL/GenBank/DDBJ whole genome shotgun (WGS) entry which is preliminary data.</text>
</comment>
<gene>
    <name evidence="2" type="ORF">GPEL0_01r2755</name>
</gene>
<evidence type="ECO:0000313" key="2">
    <source>
        <dbReference type="EMBL" id="GAW67099.1"/>
    </source>
</evidence>
<sequence>MGAEERESGAAVTGGQTMHPAGSEERPEARRRLFREFYRYSFFQAVNYLERTRFAGGDLGHAFSPEVEPVRFCASTGFSFPASDIANLEEGRDGVPPQMEVAFLGVVGPAGALPDWYHEMALERNRAKDPAMTAFYDLFHHRLISLFYLAWKGSHVMAGKKRDHTDRFSNYLLSLIGLGMPGTAGACSVERAPLFFCGQMARRIPTAGMLAAVVQYQSGLAVAVEQFVPRLITLEPEDRPIIGQYNCELGKNASCGGEVWEAQATFRLCIGPMSFRAFNDLLPGGERLASLVALVRYLVGVEYEFEVRLVLKKEEVPPLVLGAAGPEAPRLGWSMWMKTPGAKLPVDPRVTLRELDWGRPQSP</sequence>
<accession>A0ABQ0MJ42</accession>
<protein>
    <submittedName>
        <fullName evidence="2">Type VI secretion protein</fullName>
    </submittedName>
</protein>
<dbReference type="InterPro" id="IPR010732">
    <property type="entry name" value="T6SS_TssG-like"/>
</dbReference>
<evidence type="ECO:0000256" key="1">
    <source>
        <dbReference type="SAM" id="MobiDB-lite"/>
    </source>
</evidence>
<evidence type="ECO:0000313" key="3">
    <source>
        <dbReference type="Proteomes" id="UP000194153"/>
    </source>
</evidence>
<keyword evidence="3" id="KW-1185">Reference proteome</keyword>
<dbReference type="NCBIfam" id="TIGR03347">
    <property type="entry name" value="VI_chp_1"/>
    <property type="match status" value="1"/>
</dbReference>
<proteinExistence type="predicted"/>
<organism evidence="2 3">
    <name type="scientific">Geoanaerobacter pelophilus</name>
    <dbReference type="NCBI Taxonomy" id="60036"/>
    <lineage>
        <taxon>Bacteria</taxon>
        <taxon>Pseudomonadati</taxon>
        <taxon>Thermodesulfobacteriota</taxon>
        <taxon>Desulfuromonadia</taxon>
        <taxon>Geobacterales</taxon>
        <taxon>Geobacteraceae</taxon>
        <taxon>Geoanaerobacter</taxon>
    </lineage>
</organism>
<name>A0ABQ0MJ42_9BACT</name>
<feature type="region of interest" description="Disordered" evidence="1">
    <location>
        <begin position="1"/>
        <end position="27"/>
    </location>
</feature>
<dbReference type="Pfam" id="PF06996">
    <property type="entry name" value="T6SS_TssG"/>
    <property type="match status" value="1"/>
</dbReference>